<feature type="domain" description="Chaperone DnaJ C-terminal" evidence="1">
    <location>
        <begin position="2"/>
        <end position="61"/>
    </location>
</feature>
<dbReference type="InterPro" id="IPR008971">
    <property type="entry name" value="HSP40/DnaJ_pept-bd"/>
</dbReference>
<evidence type="ECO:0000313" key="3">
    <source>
        <dbReference type="EMBL" id="CFS10165.1"/>
    </source>
</evidence>
<evidence type="ECO:0000313" key="5">
    <source>
        <dbReference type="Proteomes" id="UP000039021"/>
    </source>
</evidence>
<organism evidence="3 6">
    <name type="scientific">Mycobacterium tuberculosis</name>
    <dbReference type="NCBI Taxonomy" id="1773"/>
    <lineage>
        <taxon>Bacteria</taxon>
        <taxon>Bacillati</taxon>
        <taxon>Actinomycetota</taxon>
        <taxon>Actinomycetes</taxon>
        <taxon>Mycobacteriales</taxon>
        <taxon>Mycobacteriaceae</taxon>
        <taxon>Mycobacterium</taxon>
        <taxon>Mycobacterium tuberculosis complex</taxon>
    </lineage>
</organism>
<accession>A0A654U6J4</accession>
<proteinExistence type="predicted"/>
<dbReference type="EMBL" id="CGCX01002307">
    <property type="protein sequence ID" value="CFS10165.1"/>
    <property type="molecule type" value="Genomic_DNA"/>
</dbReference>
<dbReference type="GO" id="GO:0005737">
    <property type="term" value="C:cytoplasm"/>
    <property type="evidence" value="ECO:0007669"/>
    <property type="project" value="TreeGrafter"/>
</dbReference>
<dbReference type="Proteomes" id="UP000039021">
    <property type="component" value="Unassembled WGS sequence"/>
</dbReference>
<dbReference type="RefSeq" id="WP_272866521.1">
    <property type="nucleotide sequence ID" value="NZ_QTCR01000176.1"/>
</dbReference>
<reference evidence="5 6" key="1">
    <citation type="submission" date="2015-03" db="EMBL/GenBank/DDBJ databases">
        <authorList>
            <consortium name="Pathogen Informatics"/>
        </authorList>
    </citation>
    <scope>NUCLEOTIDE SEQUENCE [LARGE SCALE GENOMIC DNA]</scope>
    <source>
        <strain evidence="3 6">C09601061</strain>
        <strain evidence="2 7">G09901357</strain>
        <strain evidence="5">N09902308</strain>
    </source>
</reference>
<dbReference type="EMBL" id="CFOE01000099">
    <property type="protein sequence ID" value="CFE38712.1"/>
    <property type="molecule type" value="Genomic_DNA"/>
</dbReference>
<evidence type="ECO:0000313" key="7">
    <source>
        <dbReference type="Proteomes" id="UP000048289"/>
    </source>
</evidence>
<dbReference type="AlphaFoldDB" id="A0A654U6J4"/>
<name>A0A654U6J4_MYCTX</name>
<dbReference type="GO" id="GO:0042026">
    <property type="term" value="P:protein refolding"/>
    <property type="evidence" value="ECO:0007669"/>
    <property type="project" value="TreeGrafter"/>
</dbReference>
<evidence type="ECO:0000313" key="2">
    <source>
        <dbReference type="EMBL" id="CFE38712.1"/>
    </source>
</evidence>
<dbReference type="Gene3D" id="2.60.260.20">
    <property type="entry name" value="Urease metallochaperone UreE, N-terminal domain"/>
    <property type="match status" value="1"/>
</dbReference>
<evidence type="ECO:0000259" key="1">
    <source>
        <dbReference type="Pfam" id="PF01556"/>
    </source>
</evidence>
<reference evidence="4" key="2">
    <citation type="submission" date="2015-03" db="EMBL/GenBank/DDBJ databases">
        <authorList>
            <consortium name="Pathogen Informatics"/>
            <person name="Murphy D."/>
        </authorList>
    </citation>
    <scope>NUCLEOTIDE SEQUENCE</scope>
    <source>
        <strain evidence="4">N09902308</strain>
    </source>
</reference>
<dbReference type="PANTHER" id="PTHR43096">
    <property type="entry name" value="DNAJ HOMOLOG 1, MITOCHONDRIAL-RELATED"/>
    <property type="match status" value="1"/>
</dbReference>
<dbReference type="Pfam" id="PF01556">
    <property type="entry name" value="DnaJ_C"/>
    <property type="match status" value="1"/>
</dbReference>
<dbReference type="InterPro" id="IPR002939">
    <property type="entry name" value="DnaJ_C"/>
</dbReference>
<evidence type="ECO:0000313" key="6">
    <source>
        <dbReference type="Proteomes" id="UP000046680"/>
    </source>
</evidence>
<dbReference type="Proteomes" id="UP000046680">
    <property type="component" value="Unassembled WGS sequence"/>
</dbReference>
<protein>
    <submittedName>
        <fullName evidence="3">Molecular chaperone DnaJ</fullName>
    </submittedName>
</protein>
<gene>
    <name evidence="3" type="primary">dnaJ2</name>
    <name evidence="3" type="ORF">ERS007657_04020</name>
    <name evidence="2" type="ORF">ERS007681_01103</name>
    <name evidence="4" type="ORF">ERS007739_03774</name>
</gene>
<sequence length="107" mass="11669">MVDAALGVTVTVDAILDGLSEITIPPGTQPGSVITLRGRGMPHLRSNTRGDLHVHVEVVVPTRLDHQDIELLRELKGRRDREVAEVRSTHAAAGGLFSRLRETFTGR</sequence>
<evidence type="ECO:0000313" key="4">
    <source>
        <dbReference type="EMBL" id="COZ45648.1"/>
    </source>
</evidence>
<dbReference type="GO" id="GO:0051082">
    <property type="term" value="F:unfolded protein binding"/>
    <property type="evidence" value="ECO:0007669"/>
    <property type="project" value="InterPro"/>
</dbReference>
<dbReference type="SUPFAM" id="SSF49493">
    <property type="entry name" value="HSP40/DnaJ peptide-binding domain"/>
    <property type="match status" value="1"/>
</dbReference>
<dbReference type="Proteomes" id="UP000048289">
    <property type="component" value="Unassembled WGS sequence"/>
</dbReference>
<dbReference type="PANTHER" id="PTHR43096:SF48">
    <property type="entry name" value="CHAPERONE PROTEIN DNAJ"/>
    <property type="match status" value="1"/>
</dbReference>
<dbReference type="EMBL" id="CSBK01002066">
    <property type="protein sequence ID" value="COZ45648.1"/>
    <property type="molecule type" value="Genomic_DNA"/>
</dbReference>